<dbReference type="Proteomes" id="UP001195483">
    <property type="component" value="Unassembled WGS sequence"/>
</dbReference>
<organism evidence="2 3">
    <name type="scientific">Potamilus streckersoni</name>
    <dbReference type="NCBI Taxonomy" id="2493646"/>
    <lineage>
        <taxon>Eukaryota</taxon>
        <taxon>Metazoa</taxon>
        <taxon>Spiralia</taxon>
        <taxon>Lophotrochozoa</taxon>
        <taxon>Mollusca</taxon>
        <taxon>Bivalvia</taxon>
        <taxon>Autobranchia</taxon>
        <taxon>Heteroconchia</taxon>
        <taxon>Palaeoheterodonta</taxon>
        <taxon>Unionida</taxon>
        <taxon>Unionoidea</taxon>
        <taxon>Unionidae</taxon>
        <taxon>Ambleminae</taxon>
        <taxon>Lampsilini</taxon>
        <taxon>Potamilus</taxon>
    </lineage>
</organism>
<name>A0AAE0RTK9_9BIVA</name>
<feature type="chain" id="PRO_5042270390" evidence="1">
    <location>
        <begin position="24"/>
        <end position="173"/>
    </location>
</feature>
<feature type="signal peptide" evidence="1">
    <location>
        <begin position="1"/>
        <end position="23"/>
    </location>
</feature>
<evidence type="ECO:0000256" key="1">
    <source>
        <dbReference type="SAM" id="SignalP"/>
    </source>
</evidence>
<reference evidence="2" key="1">
    <citation type="journal article" date="2021" name="Genome Biol. Evol.">
        <title>A High-Quality Reference Genome for a Parasitic Bivalve with Doubly Uniparental Inheritance (Bivalvia: Unionida).</title>
        <authorList>
            <person name="Smith C.H."/>
        </authorList>
    </citation>
    <scope>NUCLEOTIDE SEQUENCE</scope>
    <source>
        <strain evidence="2">CHS0354</strain>
    </source>
</reference>
<sequence length="173" mass="20219">MFHHLSGFSTFEFLLNLFQVISPELEKQETPCIVNSATSLDMAPTEEAFIFTQILHDERKDLDNQKSGLDFVLSTQSEADRLGRKEAVRTVRMTKTLQCHIVNNISTAYQFPYIEDDLIHTVKAVLQGRLMNCWKSMKPKRLRLWLKKHSSQRSNFIWRSFDNRDGNTRVKLL</sequence>
<evidence type="ECO:0000313" key="2">
    <source>
        <dbReference type="EMBL" id="KAK3579412.1"/>
    </source>
</evidence>
<keyword evidence="1" id="KW-0732">Signal</keyword>
<protein>
    <submittedName>
        <fullName evidence="2">Uncharacterized protein</fullName>
    </submittedName>
</protein>
<gene>
    <name evidence="2" type="ORF">CHS0354_029720</name>
</gene>
<dbReference type="EMBL" id="JAEAOA010001776">
    <property type="protein sequence ID" value="KAK3579412.1"/>
    <property type="molecule type" value="Genomic_DNA"/>
</dbReference>
<comment type="caution">
    <text evidence="2">The sequence shown here is derived from an EMBL/GenBank/DDBJ whole genome shotgun (WGS) entry which is preliminary data.</text>
</comment>
<reference evidence="2" key="2">
    <citation type="journal article" date="2021" name="Genome Biol. Evol.">
        <title>Developing a high-quality reference genome for a parasitic bivalve with doubly uniparental inheritance (Bivalvia: Unionida).</title>
        <authorList>
            <person name="Smith C.H."/>
        </authorList>
    </citation>
    <scope>NUCLEOTIDE SEQUENCE</scope>
    <source>
        <strain evidence="2">CHS0354</strain>
        <tissue evidence="2">Mantle</tissue>
    </source>
</reference>
<keyword evidence="3" id="KW-1185">Reference proteome</keyword>
<dbReference type="AlphaFoldDB" id="A0AAE0RTK9"/>
<reference evidence="2" key="3">
    <citation type="submission" date="2023-05" db="EMBL/GenBank/DDBJ databases">
        <authorList>
            <person name="Smith C.H."/>
        </authorList>
    </citation>
    <scope>NUCLEOTIDE SEQUENCE</scope>
    <source>
        <strain evidence="2">CHS0354</strain>
        <tissue evidence="2">Mantle</tissue>
    </source>
</reference>
<proteinExistence type="predicted"/>
<accession>A0AAE0RTK9</accession>
<evidence type="ECO:0000313" key="3">
    <source>
        <dbReference type="Proteomes" id="UP001195483"/>
    </source>
</evidence>